<reference evidence="5" key="1">
    <citation type="submission" date="2014-12" db="EMBL/GenBank/DDBJ databases">
        <title>Genome Sequence of Valsa Canker Pathogens Uncovers a Specific Adaption of Colonization on Woody Bark.</title>
        <authorList>
            <person name="Yin Z."/>
            <person name="Liu H."/>
            <person name="Gao X."/>
            <person name="Li Z."/>
            <person name="Song N."/>
            <person name="Ke X."/>
            <person name="Dai Q."/>
            <person name="Wu Y."/>
            <person name="Sun Y."/>
            <person name="Xu J.-R."/>
            <person name="Kang Z.K."/>
            <person name="Wang L."/>
            <person name="Huang L."/>
        </authorList>
    </citation>
    <scope>NUCLEOTIDE SEQUENCE [LARGE SCALE GENOMIC DNA]</scope>
    <source>
        <strain evidence="5">SXYL134</strain>
    </source>
</reference>
<dbReference type="Proteomes" id="UP000078576">
    <property type="component" value="Unassembled WGS sequence"/>
</dbReference>
<accession>A0A194V759</accession>
<dbReference type="Pfam" id="PF00172">
    <property type="entry name" value="Zn_clus"/>
    <property type="match status" value="1"/>
</dbReference>
<proteinExistence type="predicted"/>
<evidence type="ECO:0000256" key="2">
    <source>
        <dbReference type="SAM" id="MobiDB-lite"/>
    </source>
</evidence>
<sequence length="525" mass="58759">MGRPPTSGYCHTCRKRRIKCDKTRPSCLRCLKSGYVCKGYDLGLRMQSLVVVTEPEGSQRLARIVAPGATPPVTHHLHHHQHPHSEKRASGRVQDRHDHQNKSLEGDRAERLGPAPEMNLSAFQEHMAFSYFFATYGWAYFWKPFLHLARETDLAPNASRMCSLALAYGHMGISKGDKRLKSTGLELYGKTLREVQSSLSKGVEARAELARLCVPVVILGMYSFAIDRDLRLIHNIGICQSFAIRRRTFLEDKKWKVGPWEKLPKTALDSLIDIMADMPGVVNDMAASEHPISPVTMTAFHKRVGGLRDQLQSWRWSWDESHPNVAREVPSELHNLDNINTPVFKEQLATMIEFDTTQQALEMLTYNAGLIYLMQLEDLLDMSEPHNPSPLAADDMDYIRHAGSRHPSSPLLLPDEARFICQPALEAFRLIPSLYKNLVTSQDRIMVILAPLGIVYTSTQNNAELNSCMQSILNDIPFFGGGAPRELSVYELALGRAWKSKAPSPIPAGSSPTVSESSVDLAISP</sequence>
<feature type="region of interest" description="Disordered" evidence="2">
    <location>
        <begin position="69"/>
        <end position="112"/>
    </location>
</feature>
<dbReference type="SUPFAM" id="SSF57701">
    <property type="entry name" value="Zn2/Cys6 DNA-binding domain"/>
    <property type="match status" value="1"/>
</dbReference>
<dbReference type="CDD" id="cd00067">
    <property type="entry name" value="GAL4"/>
    <property type="match status" value="1"/>
</dbReference>
<organism evidence="4 5">
    <name type="scientific">Cytospora mali</name>
    <name type="common">Apple Valsa canker fungus</name>
    <name type="synonym">Valsa mali</name>
    <dbReference type="NCBI Taxonomy" id="578113"/>
    <lineage>
        <taxon>Eukaryota</taxon>
        <taxon>Fungi</taxon>
        <taxon>Dikarya</taxon>
        <taxon>Ascomycota</taxon>
        <taxon>Pezizomycotina</taxon>
        <taxon>Sordariomycetes</taxon>
        <taxon>Sordariomycetidae</taxon>
        <taxon>Diaporthales</taxon>
        <taxon>Cytosporaceae</taxon>
        <taxon>Cytospora</taxon>
    </lineage>
</organism>
<evidence type="ECO:0000256" key="1">
    <source>
        <dbReference type="ARBA" id="ARBA00023242"/>
    </source>
</evidence>
<evidence type="ECO:0000259" key="3">
    <source>
        <dbReference type="PROSITE" id="PS50048"/>
    </source>
</evidence>
<dbReference type="GO" id="GO:0000981">
    <property type="term" value="F:DNA-binding transcription factor activity, RNA polymerase II-specific"/>
    <property type="evidence" value="ECO:0007669"/>
    <property type="project" value="InterPro"/>
</dbReference>
<evidence type="ECO:0000313" key="5">
    <source>
        <dbReference type="Proteomes" id="UP000078576"/>
    </source>
</evidence>
<dbReference type="PROSITE" id="PS50048">
    <property type="entry name" value="ZN2_CY6_FUNGAL_2"/>
    <property type="match status" value="1"/>
</dbReference>
<gene>
    <name evidence="4" type="ORF">VP1G_06929</name>
</gene>
<evidence type="ECO:0000313" key="4">
    <source>
        <dbReference type="EMBL" id="KUI59738.1"/>
    </source>
</evidence>
<protein>
    <submittedName>
        <fullName evidence="4">Transcriptional regulatory protein moc3</fullName>
    </submittedName>
</protein>
<dbReference type="InterPro" id="IPR053178">
    <property type="entry name" value="Osmoadaptation_assoc"/>
</dbReference>
<feature type="region of interest" description="Disordered" evidence="2">
    <location>
        <begin position="501"/>
        <end position="525"/>
    </location>
</feature>
<keyword evidence="1" id="KW-0539">Nucleus</keyword>
<dbReference type="InterPro" id="IPR001138">
    <property type="entry name" value="Zn2Cys6_DnaBD"/>
</dbReference>
<dbReference type="OrthoDB" id="5126878at2759"/>
<dbReference type="InterPro" id="IPR036864">
    <property type="entry name" value="Zn2-C6_fun-type_DNA-bd_sf"/>
</dbReference>
<feature type="domain" description="Zn(2)-C6 fungal-type" evidence="3">
    <location>
        <begin position="10"/>
        <end position="37"/>
    </location>
</feature>
<dbReference type="EMBL" id="KN714735">
    <property type="protein sequence ID" value="KUI59738.1"/>
    <property type="molecule type" value="Genomic_DNA"/>
</dbReference>
<dbReference type="STRING" id="694573.A0A194V759"/>
<name>A0A194V759_CYTMA</name>
<dbReference type="SMART" id="SM00066">
    <property type="entry name" value="GAL4"/>
    <property type="match status" value="1"/>
</dbReference>
<keyword evidence="5" id="KW-1185">Reference proteome</keyword>
<dbReference type="GO" id="GO:0008270">
    <property type="term" value="F:zinc ion binding"/>
    <property type="evidence" value="ECO:0007669"/>
    <property type="project" value="InterPro"/>
</dbReference>
<dbReference type="PANTHER" id="PTHR38111:SF9">
    <property type="entry name" value="ZN(2)-C6 FUNGAL-TYPE DOMAIN-CONTAINING PROTEIN"/>
    <property type="match status" value="1"/>
</dbReference>
<dbReference type="AlphaFoldDB" id="A0A194V759"/>
<dbReference type="PANTHER" id="PTHR38111">
    <property type="entry name" value="ZN(2)-C6 FUNGAL-TYPE DOMAIN-CONTAINING PROTEIN-RELATED"/>
    <property type="match status" value="1"/>
</dbReference>
<dbReference type="Gene3D" id="4.10.240.10">
    <property type="entry name" value="Zn(2)-C6 fungal-type DNA-binding domain"/>
    <property type="match status" value="1"/>
</dbReference>
<feature type="compositionally biased region" description="Basic and acidic residues" evidence="2">
    <location>
        <begin position="83"/>
        <end position="111"/>
    </location>
</feature>